<evidence type="ECO:0000256" key="14">
    <source>
        <dbReference type="HAMAP-Rule" id="MF_01416"/>
    </source>
</evidence>
<comment type="subcellular location">
    <subcellularLocation>
        <location evidence="14">Cell membrane</location>
        <topology evidence="14">Peripheral membrane protein</topology>
    </subcellularLocation>
    <subcellularLocation>
        <location evidence="13">Cell membrane</location>
        <topology evidence="13">Single-pass membrane protein</topology>
    </subcellularLocation>
    <subcellularLocation>
        <location evidence="12">Endomembrane system</location>
        <topology evidence="12">Single-pass membrane protein</topology>
    </subcellularLocation>
</comment>
<comment type="similarity">
    <text evidence="1 13">Belongs to the ATPase B chain family.</text>
</comment>
<keyword evidence="8 13" id="KW-0472">Membrane</keyword>
<dbReference type="PRINTS" id="PR00125">
    <property type="entry name" value="ATPASEDELTA"/>
</dbReference>
<feature type="transmembrane region" description="Helical" evidence="13">
    <location>
        <begin position="6"/>
        <end position="27"/>
    </location>
</feature>
<evidence type="ECO:0000256" key="13">
    <source>
        <dbReference type="HAMAP-Rule" id="MF_01398"/>
    </source>
</evidence>
<evidence type="ECO:0000256" key="5">
    <source>
        <dbReference type="ARBA" id="ARBA00022781"/>
    </source>
</evidence>
<dbReference type="PANTHER" id="PTHR33445:SF2">
    <property type="entry name" value="ATP SYNTHASE SUBUNIT B', CHLOROPLASTIC"/>
    <property type="match status" value="1"/>
</dbReference>
<dbReference type="Proteomes" id="UP000280842">
    <property type="component" value="Unassembled WGS sequence"/>
</dbReference>
<keyword evidence="7 13" id="KW-0406">Ion transport</keyword>
<dbReference type="GO" id="GO:0046961">
    <property type="term" value="F:proton-transporting ATPase activity, rotational mechanism"/>
    <property type="evidence" value="ECO:0007669"/>
    <property type="project" value="TreeGrafter"/>
</dbReference>
<keyword evidence="5 13" id="KW-0375">Hydrogen ion transport</keyword>
<evidence type="ECO:0000256" key="9">
    <source>
        <dbReference type="ARBA" id="ARBA00023310"/>
    </source>
</evidence>
<feature type="coiled-coil region" evidence="15">
    <location>
        <begin position="41"/>
        <end position="127"/>
    </location>
</feature>
<dbReference type="GO" id="GO:0005886">
    <property type="term" value="C:plasma membrane"/>
    <property type="evidence" value="ECO:0007669"/>
    <property type="project" value="UniProtKB-SubCell"/>
</dbReference>
<keyword evidence="13" id="KW-1003">Cell membrane</keyword>
<keyword evidence="3 13" id="KW-0138">CF(0)</keyword>
<dbReference type="GO" id="GO:0045259">
    <property type="term" value="C:proton-transporting ATP synthase complex"/>
    <property type="evidence" value="ECO:0007669"/>
    <property type="project" value="UniProtKB-KW"/>
</dbReference>
<sequence length="251" mass="29723">MKFDLLTYLFEIINFFILLWILKKLLYKPVISVLKKRKEYIDTKIREAEEAQAKVEKLKQEYEKLLQDIENIKKAKLAEITKQVEEEKEKLYKQMKAELDAEREKFLESLQIEKKEVINEIKEFIINYSLQFVSKILVKVSDENLHKNLFKLALEAIENLPDEDKKSISEELKHQKFILIETAYPLTEEEKNKLKDLIKKEFGIEVSIKEEEKKDLIAGVSIHIGSKLIDLSLEGQLSVFQNIMRKKIESY</sequence>
<dbReference type="InterPro" id="IPR050059">
    <property type="entry name" value="ATP_synthase_B_chain"/>
</dbReference>
<keyword evidence="17" id="KW-1185">Reference proteome</keyword>
<evidence type="ECO:0000256" key="1">
    <source>
        <dbReference type="ARBA" id="ARBA00005513"/>
    </source>
</evidence>
<comment type="function">
    <text evidence="14">This protein is part of the stalk that links CF(0) to CF(1). It either transmits conformational changes from CF(0) to CF(1) or is implicated in proton conduction.</text>
</comment>
<accession>A0A3M0BQX7</accession>
<evidence type="ECO:0000256" key="8">
    <source>
        <dbReference type="ARBA" id="ARBA00023136"/>
    </source>
</evidence>
<comment type="caution">
    <text evidence="16">The sequence shown here is derived from an EMBL/GenBank/DDBJ whole genome shotgun (WGS) entry which is preliminary data.</text>
</comment>
<dbReference type="RefSeq" id="WP_121923023.1">
    <property type="nucleotide sequence ID" value="NZ_REFO01000011.1"/>
</dbReference>
<comment type="function">
    <text evidence="10 13">F(1)F(0) ATP synthase produces ATP from ADP in the presence of a proton or sodium gradient. F-type ATPases consist of two structural domains, F(1) containing the extramembraneous catalytic core and F(0) containing the membrane proton channel, linked together by a central stalk and a peripheral stalk. During catalysis, ATP synthesis in the catalytic domain of F(1) is coupled via a rotary mechanism of the central stalk subunits to proton translocation.</text>
</comment>
<dbReference type="HAMAP" id="MF_01416">
    <property type="entry name" value="ATP_synth_delta_bact"/>
    <property type="match status" value="1"/>
</dbReference>
<evidence type="ECO:0000256" key="3">
    <source>
        <dbReference type="ARBA" id="ARBA00022547"/>
    </source>
</evidence>
<evidence type="ECO:0000256" key="15">
    <source>
        <dbReference type="SAM" id="Coils"/>
    </source>
</evidence>
<dbReference type="EMBL" id="REFO01000011">
    <property type="protein sequence ID" value="RMA97238.1"/>
    <property type="molecule type" value="Genomic_DNA"/>
</dbReference>
<evidence type="ECO:0000313" key="16">
    <source>
        <dbReference type="EMBL" id="RMA97238.1"/>
    </source>
</evidence>
<evidence type="ECO:0000256" key="7">
    <source>
        <dbReference type="ARBA" id="ARBA00023065"/>
    </source>
</evidence>
<comment type="function">
    <text evidence="11">Component of the F(0) channel, it forms part of the peripheral stalk, linking F(1) to F(0). The b'-subunit is a diverged and duplicated form of b found in plants and photosynthetic bacteria.</text>
</comment>
<dbReference type="HAMAP" id="MF_01398">
    <property type="entry name" value="ATP_synth_b_bprime"/>
    <property type="match status" value="1"/>
</dbReference>
<keyword evidence="14" id="KW-0139">CF(1)</keyword>
<evidence type="ECO:0000313" key="17">
    <source>
        <dbReference type="Proteomes" id="UP000280842"/>
    </source>
</evidence>
<evidence type="ECO:0000256" key="2">
    <source>
        <dbReference type="ARBA" id="ARBA00022448"/>
    </source>
</evidence>
<dbReference type="PANTHER" id="PTHR33445">
    <property type="entry name" value="ATP SYNTHASE SUBUNIT B', CHLOROPLASTIC"/>
    <property type="match status" value="1"/>
</dbReference>
<dbReference type="InterPro" id="IPR000711">
    <property type="entry name" value="ATPase_OSCP/dsu"/>
</dbReference>
<dbReference type="Pfam" id="PF00430">
    <property type="entry name" value="ATP-synt_B"/>
    <property type="match status" value="1"/>
</dbReference>
<comment type="similarity">
    <text evidence="14">Belongs to the ATPase delta chain family.</text>
</comment>
<dbReference type="InterPro" id="IPR002146">
    <property type="entry name" value="ATP_synth_b/b'su_bac/chlpt"/>
</dbReference>
<reference evidence="16 17" key="1">
    <citation type="submission" date="2018-10" db="EMBL/GenBank/DDBJ databases">
        <title>Genomic Encyclopedia of Archaeal and Bacterial Type Strains, Phase II (KMG-II): from individual species to whole genera.</title>
        <authorList>
            <person name="Goeker M."/>
        </authorList>
    </citation>
    <scope>NUCLEOTIDE SEQUENCE [LARGE SCALE GENOMIC DNA]</scope>
    <source>
        <strain evidence="16 17">VM1</strain>
    </source>
</reference>
<dbReference type="GO" id="GO:0012505">
    <property type="term" value="C:endomembrane system"/>
    <property type="evidence" value="ECO:0007669"/>
    <property type="project" value="UniProtKB-SubCell"/>
</dbReference>
<keyword evidence="2 13" id="KW-0813">Transport</keyword>
<dbReference type="GO" id="GO:0046933">
    <property type="term" value="F:proton-transporting ATP synthase activity, rotational mechanism"/>
    <property type="evidence" value="ECO:0007669"/>
    <property type="project" value="UniProtKB-UniRule"/>
</dbReference>
<comment type="subunit">
    <text evidence="13">F-type ATPases have 2 components, F(1) - the catalytic core - and F(0) - the membrane proton channel. F(1) has five subunits: alpha(3), beta(3), gamma(1), delta(1), epsilon(1). F(0) has three main subunits: a(1), b(2) and c(10-14). The alpha and beta chains form an alternating ring which encloses part of the gamma chain. F(1) is attached to F(0) by a central stalk formed by the gamma and epsilon chains, while a peripheral stalk is formed by the delta and b chains.</text>
</comment>
<dbReference type="AlphaFoldDB" id="A0A3M0BQX7"/>
<organism evidence="16 17">
    <name type="scientific">Hydrogenothermus marinus</name>
    <dbReference type="NCBI Taxonomy" id="133270"/>
    <lineage>
        <taxon>Bacteria</taxon>
        <taxon>Pseudomonadati</taxon>
        <taxon>Aquificota</taxon>
        <taxon>Aquificia</taxon>
        <taxon>Aquificales</taxon>
        <taxon>Hydrogenothermaceae</taxon>
        <taxon>Hydrogenothermus</taxon>
    </lineage>
</organism>
<evidence type="ECO:0000256" key="6">
    <source>
        <dbReference type="ARBA" id="ARBA00022989"/>
    </source>
</evidence>
<dbReference type="CDD" id="cd06503">
    <property type="entry name" value="ATP-synt_Fo_b"/>
    <property type="match status" value="1"/>
</dbReference>
<gene>
    <name evidence="13" type="primary">atpF</name>
    <name evidence="14" type="synonym">atpH</name>
    <name evidence="16" type="ORF">CLV39_0895</name>
</gene>
<proteinExistence type="inferred from homology"/>
<dbReference type="OrthoDB" id="5518984at2"/>
<evidence type="ECO:0000256" key="4">
    <source>
        <dbReference type="ARBA" id="ARBA00022692"/>
    </source>
</evidence>
<keyword evidence="9 13" id="KW-0066">ATP synthesis</keyword>
<evidence type="ECO:0000256" key="10">
    <source>
        <dbReference type="ARBA" id="ARBA00025198"/>
    </source>
</evidence>
<keyword evidence="15" id="KW-0175">Coiled coil</keyword>
<protein>
    <recommendedName>
        <fullName evidence="13 14">Multifunctional fusion protein</fullName>
    </recommendedName>
    <domain>
        <recommendedName>
            <fullName evidence="13">ATP synthase subunit b</fullName>
        </recommendedName>
        <alternativeName>
            <fullName evidence="13">ATP synthase F(0) sector subunit b</fullName>
        </alternativeName>
        <alternativeName>
            <fullName evidence="13">ATPase subunit I</fullName>
        </alternativeName>
        <alternativeName>
            <fullName evidence="13">F-type ATPase subunit b</fullName>
            <shortName evidence="13">F-ATPase subunit b</shortName>
        </alternativeName>
    </domain>
    <domain>
        <recommendedName>
            <fullName evidence="14">ATP synthase subunit delta</fullName>
        </recommendedName>
        <alternativeName>
            <fullName evidence="14">ATP synthase F(1) sector subunit delta</fullName>
        </alternativeName>
        <alternativeName>
            <fullName evidence="14">F-type ATPase subunit delta</fullName>
            <shortName evidence="14">F-ATPase subunit delta</shortName>
        </alternativeName>
    </domain>
</protein>
<evidence type="ECO:0000256" key="11">
    <source>
        <dbReference type="ARBA" id="ARBA00025614"/>
    </source>
</evidence>
<keyword evidence="4 13" id="KW-0812">Transmembrane</keyword>
<evidence type="ECO:0000256" key="12">
    <source>
        <dbReference type="ARBA" id="ARBA00037847"/>
    </source>
</evidence>
<name>A0A3M0BQX7_9AQUI</name>
<keyword evidence="6 13" id="KW-1133">Transmembrane helix</keyword>